<reference evidence="7" key="1">
    <citation type="journal article" date="2020" name="mSystems">
        <title>Genome- and Community-Level Interaction Insights into Carbon Utilization and Element Cycling Functions of Hydrothermarchaeota in Hydrothermal Sediment.</title>
        <authorList>
            <person name="Zhou Z."/>
            <person name="Liu Y."/>
            <person name="Xu W."/>
            <person name="Pan J."/>
            <person name="Luo Z.H."/>
            <person name="Li M."/>
        </authorList>
    </citation>
    <scope>NUCLEOTIDE SEQUENCE [LARGE SCALE GENOMIC DNA]</scope>
    <source>
        <strain evidence="7">SpSt-339</strain>
    </source>
</reference>
<dbReference type="Pfam" id="PF25975">
    <property type="entry name" value="CzcB_C"/>
    <property type="match status" value="1"/>
</dbReference>
<comment type="caution">
    <text evidence="7">The sequence shown here is derived from an EMBL/GenBank/DDBJ whole genome shotgun (WGS) entry which is preliminary data.</text>
</comment>
<dbReference type="Gene3D" id="2.40.50.100">
    <property type="match status" value="1"/>
</dbReference>
<dbReference type="InterPro" id="IPR051909">
    <property type="entry name" value="MFP_Cation_Efflux"/>
</dbReference>
<keyword evidence="3" id="KW-1133">Transmembrane helix</keyword>
<dbReference type="Gene3D" id="2.40.420.20">
    <property type="match status" value="1"/>
</dbReference>
<evidence type="ECO:0000256" key="3">
    <source>
        <dbReference type="SAM" id="Phobius"/>
    </source>
</evidence>
<feature type="domain" description="CzcB-like barrel-sandwich hybrid" evidence="5">
    <location>
        <begin position="122"/>
        <end position="356"/>
    </location>
</feature>
<dbReference type="AlphaFoldDB" id="A0A7C2JWN1"/>
<evidence type="ECO:0000313" key="7">
    <source>
        <dbReference type="EMBL" id="HEN14364.1"/>
    </source>
</evidence>
<dbReference type="InterPro" id="IPR058649">
    <property type="entry name" value="CzcB_C"/>
</dbReference>
<organism evidence="7">
    <name type="scientific">Schlesneria paludicola</name>
    <dbReference type="NCBI Taxonomy" id="360056"/>
    <lineage>
        <taxon>Bacteria</taxon>
        <taxon>Pseudomonadati</taxon>
        <taxon>Planctomycetota</taxon>
        <taxon>Planctomycetia</taxon>
        <taxon>Planctomycetales</taxon>
        <taxon>Planctomycetaceae</taxon>
        <taxon>Schlesneria</taxon>
    </lineage>
</organism>
<feature type="domain" description="CzcB-like C-terminal circularly permuted SH3-like" evidence="6">
    <location>
        <begin position="444"/>
        <end position="505"/>
    </location>
</feature>
<accession>A0A7C2JWN1</accession>
<dbReference type="PANTHER" id="PTHR30097">
    <property type="entry name" value="CATION EFFLUX SYSTEM PROTEIN CUSB"/>
    <property type="match status" value="1"/>
</dbReference>
<dbReference type="Pfam" id="PF25973">
    <property type="entry name" value="BSH_CzcB"/>
    <property type="match status" value="1"/>
</dbReference>
<feature type="transmembrane region" description="Helical" evidence="3">
    <location>
        <begin position="37"/>
        <end position="58"/>
    </location>
</feature>
<dbReference type="NCBIfam" id="TIGR01730">
    <property type="entry name" value="RND_mfp"/>
    <property type="match status" value="1"/>
</dbReference>
<evidence type="ECO:0000259" key="5">
    <source>
        <dbReference type="Pfam" id="PF25973"/>
    </source>
</evidence>
<feature type="domain" description="CusB-like beta-barrel" evidence="4">
    <location>
        <begin position="359"/>
        <end position="437"/>
    </location>
</feature>
<sequence>MRTDAPRRVSRHSPVAQSSLSKFPAALSDRHTTMKRIAPWSLAGLSLLVIAGAGYLFWPRSSQEPPQPEAALTLVQAAARKVQLSDAQRNAARLEVEPVTVRELQPRRWVRGHVTYDHTRHLEIIAPVDGVVRELSVRPGDTVAVGQVVAVVDCPEIGERRADVLQLEADWRLAVRERDKAATVKENVRELLQALDHDAGGKMPDESFLERPLGDFREPLFSAYSRLQTAEQLLARLRPLADQGIASGRSYIEQHSVREVALATYRSARENAEFQSEQQFLRSENAAADAARRLSIARERLASLIGTSVSEAGASSEGEPLSHWPVRSPILGTVEELKRSVGERLPQGQGLMVVADTRTLWVEAEVRERDWGALRLQTDDEVQLEFPALPERRCTGRVVFVGRVQSSETRAIPVVVRVDNAEGVLRPGLFARVALAEGEPHEAVTVPATAVQQHESAQFVFVERRPGEFERVDVETGKVIGDQVTLLHGPVPGDRVVTRGAFYLKSELLLEPEE</sequence>
<dbReference type="FunFam" id="2.40.30.170:FF:000010">
    <property type="entry name" value="Efflux RND transporter periplasmic adaptor subunit"/>
    <property type="match status" value="1"/>
</dbReference>
<dbReference type="GO" id="GO:0016020">
    <property type="term" value="C:membrane"/>
    <property type="evidence" value="ECO:0007669"/>
    <property type="project" value="InterPro"/>
</dbReference>
<evidence type="ECO:0000259" key="4">
    <source>
        <dbReference type="Pfam" id="PF25954"/>
    </source>
</evidence>
<keyword evidence="3" id="KW-0472">Membrane</keyword>
<dbReference type="InterPro" id="IPR006143">
    <property type="entry name" value="RND_pump_MFP"/>
</dbReference>
<name>A0A7C2JWN1_9PLAN</name>
<dbReference type="InterPro" id="IPR058792">
    <property type="entry name" value="Beta-barrel_RND_2"/>
</dbReference>
<dbReference type="SUPFAM" id="SSF51230">
    <property type="entry name" value="Single hybrid motif"/>
    <property type="match status" value="1"/>
</dbReference>
<dbReference type="PANTHER" id="PTHR30097:SF4">
    <property type="entry name" value="SLR6042 PROTEIN"/>
    <property type="match status" value="1"/>
</dbReference>
<dbReference type="Pfam" id="PF25954">
    <property type="entry name" value="Beta-barrel_RND_2"/>
    <property type="match status" value="1"/>
</dbReference>
<comment type="similarity">
    <text evidence="1">Belongs to the membrane fusion protein (MFP) (TC 8.A.1) family.</text>
</comment>
<dbReference type="EMBL" id="DSOK01000086">
    <property type="protein sequence ID" value="HEN14364.1"/>
    <property type="molecule type" value="Genomic_DNA"/>
</dbReference>
<dbReference type="SUPFAM" id="SSF111369">
    <property type="entry name" value="HlyD-like secretion proteins"/>
    <property type="match status" value="1"/>
</dbReference>
<dbReference type="GO" id="GO:0060003">
    <property type="term" value="P:copper ion export"/>
    <property type="evidence" value="ECO:0007669"/>
    <property type="project" value="TreeGrafter"/>
</dbReference>
<dbReference type="GO" id="GO:0022857">
    <property type="term" value="F:transmembrane transporter activity"/>
    <property type="evidence" value="ECO:0007669"/>
    <property type="project" value="InterPro"/>
</dbReference>
<proteinExistence type="inferred from homology"/>
<gene>
    <name evidence="7" type="ORF">ENQ76_02700</name>
</gene>
<dbReference type="GO" id="GO:0030313">
    <property type="term" value="C:cell envelope"/>
    <property type="evidence" value="ECO:0007669"/>
    <property type="project" value="TreeGrafter"/>
</dbReference>
<evidence type="ECO:0000259" key="6">
    <source>
        <dbReference type="Pfam" id="PF25975"/>
    </source>
</evidence>
<dbReference type="GO" id="GO:0015679">
    <property type="term" value="P:plasma membrane copper ion transport"/>
    <property type="evidence" value="ECO:0007669"/>
    <property type="project" value="TreeGrafter"/>
</dbReference>
<protein>
    <submittedName>
        <fullName evidence="7">Efflux RND transporter periplasmic adaptor subunit</fullName>
    </submittedName>
</protein>
<keyword evidence="3" id="KW-0812">Transmembrane</keyword>
<keyword evidence="2" id="KW-0813">Transport</keyword>
<dbReference type="InterPro" id="IPR011053">
    <property type="entry name" value="Single_hybrid_motif"/>
</dbReference>
<evidence type="ECO:0000256" key="2">
    <source>
        <dbReference type="ARBA" id="ARBA00022448"/>
    </source>
</evidence>
<evidence type="ECO:0000256" key="1">
    <source>
        <dbReference type="ARBA" id="ARBA00009477"/>
    </source>
</evidence>
<dbReference type="Gene3D" id="2.40.30.170">
    <property type="match status" value="1"/>
</dbReference>
<dbReference type="InterPro" id="IPR058647">
    <property type="entry name" value="BSH_CzcB-like"/>
</dbReference>